<protein>
    <recommendedName>
        <fullName evidence="1">RlpA-like protein double-psi beta-barrel domain-containing protein</fullName>
    </recommendedName>
</protein>
<comment type="caution">
    <text evidence="2">The sequence shown here is derived from an EMBL/GenBank/DDBJ whole genome shotgun (WGS) entry which is preliminary data.</text>
</comment>
<dbReference type="PANTHER" id="PTHR34183">
    <property type="entry name" value="ENDOLYTIC PEPTIDOGLYCAN TRANSGLYCOSYLASE RLPA"/>
    <property type="match status" value="1"/>
</dbReference>
<dbReference type="Proteomes" id="UP001500298">
    <property type="component" value="Unassembled WGS sequence"/>
</dbReference>
<dbReference type="CDD" id="cd22268">
    <property type="entry name" value="DPBB_RlpA-like"/>
    <property type="match status" value="1"/>
</dbReference>
<name>A0ABP9D123_9BACT</name>
<gene>
    <name evidence="2" type="ORF">GCM10023331_05120</name>
</gene>
<dbReference type="Gene3D" id="2.40.40.10">
    <property type="entry name" value="RlpA-like domain"/>
    <property type="match status" value="1"/>
</dbReference>
<keyword evidence="3" id="KW-1185">Reference proteome</keyword>
<dbReference type="EMBL" id="BAABJX010000010">
    <property type="protein sequence ID" value="GAA4823632.1"/>
    <property type="molecule type" value="Genomic_DNA"/>
</dbReference>
<dbReference type="InterPro" id="IPR036908">
    <property type="entry name" value="RlpA-like_sf"/>
</dbReference>
<proteinExistence type="predicted"/>
<sequence>MAQTTTGRATFTAIPDGSITASGEKYDRNELTAAHATLPFGTKLKVHNNDNGKEITVKINDRTQNPANLLELTYMAAYQLNMLGKTYSDISVQVMDNGNGIKNAVPFVSQQSTPEFKDEYLMQFSTEGFYTLEGIPISPKGYGVQVSASTNKEYTLEKAVEYHKMMFRDLIIQVSWVNQQKIYRLFIGAYLQPKEAVPLQKFFNQNKIGAHIKAYEAFDY</sequence>
<reference evidence="3" key="1">
    <citation type="journal article" date="2019" name="Int. J. Syst. Evol. Microbiol.">
        <title>The Global Catalogue of Microorganisms (GCM) 10K type strain sequencing project: providing services to taxonomists for standard genome sequencing and annotation.</title>
        <authorList>
            <consortium name="The Broad Institute Genomics Platform"/>
            <consortium name="The Broad Institute Genome Sequencing Center for Infectious Disease"/>
            <person name="Wu L."/>
            <person name="Ma J."/>
        </authorList>
    </citation>
    <scope>NUCLEOTIDE SEQUENCE [LARGE SCALE GENOMIC DNA]</scope>
    <source>
        <strain evidence="3">JCM 18326</strain>
    </source>
</reference>
<evidence type="ECO:0000313" key="2">
    <source>
        <dbReference type="EMBL" id="GAA4823632.1"/>
    </source>
</evidence>
<accession>A0ABP9D123</accession>
<dbReference type="InterPro" id="IPR009009">
    <property type="entry name" value="RlpA-like_DPBB"/>
</dbReference>
<dbReference type="PANTHER" id="PTHR34183:SF8">
    <property type="entry name" value="ENDOLYTIC PEPTIDOGLYCAN TRANSGLYCOSYLASE RLPA-RELATED"/>
    <property type="match status" value="1"/>
</dbReference>
<dbReference type="Pfam" id="PF03330">
    <property type="entry name" value="DPBB_1"/>
    <property type="match status" value="1"/>
</dbReference>
<feature type="domain" description="RlpA-like protein double-psi beta-barrel" evidence="1">
    <location>
        <begin position="16"/>
        <end position="87"/>
    </location>
</feature>
<evidence type="ECO:0000313" key="3">
    <source>
        <dbReference type="Proteomes" id="UP001500298"/>
    </source>
</evidence>
<evidence type="ECO:0000259" key="1">
    <source>
        <dbReference type="Pfam" id="PF03330"/>
    </source>
</evidence>
<dbReference type="SUPFAM" id="SSF50685">
    <property type="entry name" value="Barwin-like endoglucanases"/>
    <property type="match status" value="1"/>
</dbReference>
<organism evidence="2 3">
    <name type="scientific">Algivirga pacifica</name>
    <dbReference type="NCBI Taxonomy" id="1162670"/>
    <lineage>
        <taxon>Bacteria</taxon>
        <taxon>Pseudomonadati</taxon>
        <taxon>Bacteroidota</taxon>
        <taxon>Cytophagia</taxon>
        <taxon>Cytophagales</taxon>
        <taxon>Flammeovirgaceae</taxon>
        <taxon>Algivirga</taxon>
    </lineage>
</organism>